<dbReference type="AlphaFoldDB" id="A0A6M3LPQ8"/>
<name>A0A6M3LPQ8_9ZZZZ</name>
<reference evidence="2" key="1">
    <citation type="submission" date="2020-03" db="EMBL/GenBank/DDBJ databases">
        <title>The deep terrestrial virosphere.</title>
        <authorList>
            <person name="Holmfeldt K."/>
            <person name="Nilsson E."/>
            <person name="Simone D."/>
            <person name="Lopez-Fernandez M."/>
            <person name="Wu X."/>
            <person name="de Brujin I."/>
            <person name="Lundin D."/>
            <person name="Andersson A."/>
            <person name="Bertilsson S."/>
            <person name="Dopson M."/>
        </authorList>
    </citation>
    <scope>NUCLEOTIDE SEQUENCE</scope>
    <source>
        <strain evidence="1">MM415A06790</strain>
        <strain evidence="2">MM415B07870</strain>
    </source>
</reference>
<organism evidence="2">
    <name type="scientific">viral metagenome</name>
    <dbReference type="NCBI Taxonomy" id="1070528"/>
    <lineage>
        <taxon>unclassified sequences</taxon>
        <taxon>metagenomes</taxon>
        <taxon>organismal metagenomes</taxon>
    </lineage>
</organism>
<accession>A0A6M3LPQ8</accession>
<evidence type="ECO:0000313" key="1">
    <source>
        <dbReference type="EMBL" id="QJA68429.1"/>
    </source>
</evidence>
<proteinExistence type="predicted"/>
<dbReference type="EMBL" id="MT141616">
    <property type="protein sequence ID" value="QJA68429.1"/>
    <property type="molecule type" value="Genomic_DNA"/>
</dbReference>
<sequence>MDEIKFEEVGGSIWGATRPKRKLYCNECGKEIEKFNDKGERFCESCSLILPQSEDGRSAKELK</sequence>
<gene>
    <name evidence="1" type="ORF">MM415A06790_0009</name>
    <name evidence="2" type="ORF">MM415B07870_0005</name>
</gene>
<evidence type="ECO:0000313" key="2">
    <source>
        <dbReference type="EMBL" id="QJA96613.1"/>
    </source>
</evidence>
<protein>
    <submittedName>
        <fullName evidence="2">Uncharacterized protein</fullName>
    </submittedName>
</protein>
<dbReference type="EMBL" id="MT143417">
    <property type="protein sequence ID" value="QJA96613.1"/>
    <property type="molecule type" value="Genomic_DNA"/>
</dbReference>